<dbReference type="AlphaFoldDB" id="A0A9P7VWC0"/>
<keyword evidence="3" id="KW-1185">Reference proteome</keyword>
<sequence length="242" mass="27104">MLKKTIVLIKSPSRATISKSFETIYHNYRKVSSAERVRQAKLKEEQDKKKRMEATAATAATQALNDGPVNPYLHVDNSQFTRGPGFDMTNFRRVDGHNLSGMRYPVDVNGPKYLHLLRPPKKAHRVRNEVPANVSGLEMYISRLECLAGPSLSASPIRLLSHRLWKSGRSTSDRLFDREAGDTTDQASETIDDGKGKGKEKSHKRSDSTFAFGHHRPTPRMNYNNSQSSLRTINASNIAPGN</sequence>
<dbReference type="EMBL" id="MU250533">
    <property type="protein sequence ID" value="KAG7447071.1"/>
    <property type="molecule type" value="Genomic_DNA"/>
</dbReference>
<organism evidence="2 3">
    <name type="scientific">Guyanagaster necrorhizus</name>
    <dbReference type="NCBI Taxonomy" id="856835"/>
    <lineage>
        <taxon>Eukaryota</taxon>
        <taxon>Fungi</taxon>
        <taxon>Dikarya</taxon>
        <taxon>Basidiomycota</taxon>
        <taxon>Agaricomycotina</taxon>
        <taxon>Agaricomycetes</taxon>
        <taxon>Agaricomycetidae</taxon>
        <taxon>Agaricales</taxon>
        <taxon>Marasmiineae</taxon>
        <taxon>Physalacriaceae</taxon>
        <taxon>Guyanagaster</taxon>
    </lineage>
</organism>
<accession>A0A9P7VWC0</accession>
<protein>
    <submittedName>
        <fullName evidence="2">Uncharacterized protein</fullName>
    </submittedName>
</protein>
<reference evidence="2" key="1">
    <citation type="submission" date="2020-11" db="EMBL/GenBank/DDBJ databases">
        <title>Adaptations for nitrogen fixation in a non-lichenized fungal sporocarp promotes dispersal by wood-feeding termites.</title>
        <authorList>
            <consortium name="DOE Joint Genome Institute"/>
            <person name="Koch R.A."/>
            <person name="Yoon G."/>
            <person name="Arayal U."/>
            <person name="Lail K."/>
            <person name="Amirebrahimi M."/>
            <person name="Labutti K."/>
            <person name="Lipzen A."/>
            <person name="Riley R."/>
            <person name="Barry K."/>
            <person name="Henrissat B."/>
            <person name="Grigoriev I.V."/>
            <person name="Herr J.R."/>
            <person name="Aime M.C."/>
        </authorList>
    </citation>
    <scope>NUCLEOTIDE SEQUENCE</scope>
    <source>
        <strain evidence="2">MCA 3950</strain>
    </source>
</reference>
<proteinExistence type="predicted"/>
<evidence type="ECO:0000313" key="3">
    <source>
        <dbReference type="Proteomes" id="UP000812287"/>
    </source>
</evidence>
<feature type="region of interest" description="Disordered" evidence="1">
    <location>
        <begin position="175"/>
        <end position="242"/>
    </location>
</feature>
<dbReference type="GeneID" id="66112734"/>
<name>A0A9P7VWC0_9AGAR</name>
<comment type="caution">
    <text evidence="2">The sequence shown here is derived from an EMBL/GenBank/DDBJ whole genome shotgun (WGS) entry which is preliminary data.</text>
</comment>
<gene>
    <name evidence="2" type="ORF">BT62DRAFT_993886</name>
</gene>
<dbReference type="Proteomes" id="UP000812287">
    <property type="component" value="Unassembled WGS sequence"/>
</dbReference>
<evidence type="ECO:0000313" key="2">
    <source>
        <dbReference type="EMBL" id="KAG7447071.1"/>
    </source>
</evidence>
<evidence type="ECO:0000256" key="1">
    <source>
        <dbReference type="SAM" id="MobiDB-lite"/>
    </source>
</evidence>
<dbReference type="RefSeq" id="XP_043040571.1">
    <property type="nucleotide sequence ID" value="XM_043190437.1"/>
</dbReference>
<feature type="compositionally biased region" description="Polar residues" evidence="1">
    <location>
        <begin position="221"/>
        <end position="242"/>
    </location>
</feature>